<protein>
    <submittedName>
        <fullName evidence="3">5-bromo-4-chloroindolyl phosphate hydrolysis protein</fullName>
    </submittedName>
</protein>
<dbReference type="Pfam" id="PF10112">
    <property type="entry name" value="Halogen_Hydrol"/>
    <property type="match status" value="1"/>
</dbReference>
<accession>A0A1L8RH66</accession>
<name>A0A1L8RH66_9ENTE</name>
<organism evidence="3 4">
    <name type="scientific">Enterococcus canis</name>
    <dbReference type="NCBI Taxonomy" id="214095"/>
    <lineage>
        <taxon>Bacteria</taxon>
        <taxon>Bacillati</taxon>
        <taxon>Bacillota</taxon>
        <taxon>Bacilli</taxon>
        <taxon>Lactobacillales</taxon>
        <taxon>Enterococcaceae</taxon>
        <taxon>Enterococcus</taxon>
    </lineage>
</organism>
<feature type="coiled-coil region" evidence="1">
    <location>
        <begin position="74"/>
        <end position="101"/>
    </location>
</feature>
<feature type="transmembrane region" description="Helical" evidence="2">
    <location>
        <begin position="26"/>
        <end position="42"/>
    </location>
</feature>
<dbReference type="InterPro" id="IPR018770">
    <property type="entry name" value="ChloroindolylP_hydrolase"/>
</dbReference>
<dbReference type="AlphaFoldDB" id="A0A1L8RH66"/>
<dbReference type="EMBL" id="JXKH01000003">
    <property type="protein sequence ID" value="OJG19032.1"/>
    <property type="molecule type" value="Genomic_DNA"/>
</dbReference>
<keyword evidence="1" id="KW-0175">Coiled coil</keyword>
<evidence type="ECO:0000256" key="1">
    <source>
        <dbReference type="SAM" id="Coils"/>
    </source>
</evidence>
<evidence type="ECO:0000313" key="4">
    <source>
        <dbReference type="Proteomes" id="UP000181884"/>
    </source>
</evidence>
<evidence type="ECO:0000313" key="3">
    <source>
        <dbReference type="EMBL" id="OJG19032.1"/>
    </source>
</evidence>
<comment type="caution">
    <text evidence="3">The sequence shown here is derived from an EMBL/GenBank/DDBJ whole genome shotgun (WGS) entry which is preliminary data.</text>
</comment>
<keyword evidence="4" id="KW-1185">Reference proteome</keyword>
<keyword evidence="2" id="KW-1133">Transmembrane helix</keyword>
<keyword evidence="2" id="KW-0812">Transmembrane</keyword>
<keyword evidence="2" id="KW-0472">Membrane</keyword>
<dbReference type="RefSeq" id="WP_067392878.1">
    <property type="nucleotide sequence ID" value="NZ_JXKH01000003.1"/>
</dbReference>
<gene>
    <name evidence="3" type="ORF">RU97_GL001650</name>
</gene>
<sequence>MNRKYLTPIFILTLIGIFWLLRDSLFALILFGLLALLVYMIMRQFGKPKPEELPGLSKEKEAHYQTTGMSDAEIKFFRETMNTTKQQIQQLQKNINSVSKLKAIDLRNDTLRTSKALFKELVKEPDKLHKANHFLYTHLPNLVELTDKYVEISNHEIKNKQTYVKLDESAQIIDQMSKLIIQDYQSLVADDLDELDVEISIAKNSLKGDNKE</sequence>
<proteinExistence type="predicted"/>
<reference evidence="3 4" key="1">
    <citation type="submission" date="2014-12" db="EMBL/GenBank/DDBJ databases">
        <title>Draft genome sequences of 29 type strains of Enterococci.</title>
        <authorList>
            <person name="Zhong Z."/>
            <person name="Sun Z."/>
            <person name="Liu W."/>
            <person name="Zhang W."/>
            <person name="Zhang H."/>
        </authorList>
    </citation>
    <scope>NUCLEOTIDE SEQUENCE [LARGE SCALE GENOMIC DNA]</scope>
    <source>
        <strain evidence="3 4">DSM 17029</strain>
    </source>
</reference>
<evidence type="ECO:0000256" key="2">
    <source>
        <dbReference type="SAM" id="Phobius"/>
    </source>
</evidence>
<feature type="transmembrane region" description="Helical" evidence="2">
    <location>
        <begin position="5"/>
        <end position="20"/>
    </location>
</feature>
<dbReference type="STRING" id="214095.RU97_GL001650"/>
<dbReference type="Proteomes" id="UP000181884">
    <property type="component" value="Unassembled WGS sequence"/>
</dbReference>